<dbReference type="RefSeq" id="WP_250917591.1">
    <property type="nucleotide sequence ID" value="NZ_JAMQAW010000002.1"/>
</dbReference>
<dbReference type="InterPro" id="IPR036736">
    <property type="entry name" value="ACP-like_sf"/>
</dbReference>
<dbReference type="EMBL" id="JAMQAW010000002">
    <property type="protein sequence ID" value="MCM2387239.1"/>
    <property type="molecule type" value="Genomic_DNA"/>
</dbReference>
<comment type="caution">
    <text evidence="4">The sequence shown here is derived from an EMBL/GenBank/DDBJ whole genome shotgun (WGS) entry which is preliminary data.</text>
</comment>
<dbReference type="PROSITE" id="PS00012">
    <property type="entry name" value="PHOSPHOPANTETHEINE"/>
    <property type="match status" value="1"/>
</dbReference>
<name>A0ABT0UFR4_9ACTN</name>
<protein>
    <submittedName>
        <fullName evidence="4">Acyl carrier protein</fullName>
    </submittedName>
</protein>
<keyword evidence="2" id="KW-0597">Phosphoprotein</keyword>
<evidence type="ECO:0000313" key="4">
    <source>
        <dbReference type="EMBL" id="MCM2387239.1"/>
    </source>
</evidence>
<dbReference type="SUPFAM" id="SSF47336">
    <property type="entry name" value="ACP-like"/>
    <property type="match status" value="1"/>
</dbReference>
<dbReference type="InterPro" id="IPR006162">
    <property type="entry name" value="Ppantetheine_attach_site"/>
</dbReference>
<organism evidence="4 5">
    <name type="scientific">Streptomyces albipurpureus</name>
    <dbReference type="NCBI Taxonomy" id="2897419"/>
    <lineage>
        <taxon>Bacteria</taxon>
        <taxon>Bacillati</taxon>
        <taxon>Actinomycetota</taxon>
        <taxon>Actinomycetes</taxon>
        <taxon>Kitasatosporales</taxon>
        <taxon>Streptomycetaceae</taxon>
        <taxon>Streptomyces</taxon>
    </lineage>
</organism>
<evidence type="ECO:0000313" key="5">
    <source>
        <dbReference type="Proteomes" id="UP001431429"/>
    </source>
</evidence>
<dbReference type="Proteomes" id="UP001431429">
    <property type="component" value="Unassembled WGS sequence"/>
</dbReference>
<evidence type="ECO:0000256" key="2">
    <source>
        <dbReference type="ARBA" id="ARBA00022553"/>
    </source>
</evidence>
<dbReference type="PROSITE" id="PS50075">
    <property type="entry name" value="CARRIER"/>
    <property type="match status" value="1"/>
</dbReference>
<sequence length="100" mass="10730">MADPTSPNPVTLSTTSAFTLDDLRRILRAGAGVDEQIDLSGAIAGVPFAELGYDSLALLELTGRIEREYAIRIPDGELEHTRTPAEAVTYVNSQLSQEGI</sequence>
<feature type="domain" description="Carrier" evidence="3">
    <location>
        <begin position="17"/>
        <end position="95"/>
    </location>
</feature>
<dbReference type="Pfam" id="PF00550">
    <property type="entry name" value="PP-binding"/>
    <property type="match status" value="1"/>
</dbReference>
<proteinExistence type="predicted"/>
<reference evidence="4" key="1">
    <citation type="submission" date="2022-06" db="EMBL/GenBank/DDBJ databases">
        <title>Genome public.</title>
        <authorList>
            <person name="Sun Q."/>
        </authorList>
    </citation>
    <scope>NUCLEOTIDE SEQUENCE</scope>
    <source>
        <strain evidence="4">CWNU-1</strain>
    </source>
</reference>
<dbReference type="SMART" id="SM00823">
    <property type="entry name" value="PKS_PP"/>
    <property type="match status" value="1"/>
</dbReference>
<evidence type="ECO:0000259" key="3">
    <source>
        <dbReference type="PROSITE" id="PS50075"/>
    </source>
</evidence>
<accession>A0ABT0UFR4</accession>
<gene>
    <name evidence="4" type="ORF">NBG84_02735</name>
</gene>
<dbReference type="Gene3D" id="1.10.1200.10">
    <property type="entry name" value="ACP-like"/>
    <property type="match status" value="1"/>
</dbReference>
<dbReference type="InterPro" id="IPR009081">
    <property type="entry name" value="PP-bd_ACP"/>
</dbReference>
<evidence type="ECO:0000256" key="1">
    <source>
        <dbReference type="ARBA" id="ARBA00022450"/>
    </source>
</evidence>
<keyword evidence="5" id="KW-1185">Reference proteome</keyword>
<dbReference type="InterPro" id="IPR020806">
    <property type="entry name" value="PKS_PP-bd"/>
</dbReference>
<keyword evidence="1" id="KW-0596">Phosphopantetheine</keyword>